<protein>
    <recommendedName>
        <fullName evidence="4">Pre-mRNA-splicing factor 38B</fullName>
    </recommendedName>
</protein>
<proteinExistence type="predicted"/>
<evidence type="ECO:0000256" key="1">
    <source>
        <dbReference type="SAM" id="MobiDB-lite"/>
    </source>
</evidence>
<accession>A0AAN7CH80</accession>
<evidence type="ECO:0008006" key="4">
    <source>
        <dbReference type="Google" id="ProtNLM"/>
    </source>
</evidence>
<feature type="region of interest" description="Disordered" evidence="1">
    <location>
        <begin position="86"/>
        <end position="315"/>
    </location>
</feature>
<dbReference type="EMBL" id="MU860013">
    <property type="protein sequence ID" value="KAK4242049.1"/>
    <property type="molecule type" value="Genomic_DNA"/>
</dbReference>
<feature type="compositionally biased region" description="Basic and acidic residues" evidence="1">
    <location>
        <begin position="207"/>
        <end position="256"/>
    </location>
</feature>
<evidence type="ECO:0000313" key="3">
    <source>
        <dbReference type="Proteomes" id="UP001303760"/>
    </source>
</evidence>
<organism evidence="2 3">
    <name type="scientific">Achaetomium macrosporum</name>
    <dbReference type="NCBI Taxonomy" id="79813"/>
    <lineage>
        <taxon>Eukaryota</taxon>
        <taxon>Fungi</taxon>
        <taxon>Dikarya</taxon>
        <taxon>Ascomycota</taxon>
        <taxon>Pezizomycotina</taxon>
        <taxon>Sordariomycetes</taxon>
        <taxon>Sordariomycetidae</taxon>
        <taxon>Sordariales</taxon>
        <taxon>Chaetomiaceae</taxon>
        <taxon>Achaetomium</taxon>
    </lineage>
</organism>
<dbReference type="PANTHER" id="PTHR40132">
    <property type="entry name" value="PRE-MRNA-SPLICING FACTOR 38B"/>
    <property type="match status" value="1"/>
</dbReference>
<feature type="compositionally biased region" description="Basic and acidic residues" evidence="1">
    <location>
        <begin position="136"/>
        <end position="148"/>
    </location>
</feature>
<feature type="compositionally biased region" description="Basic residues" evidence="1">
    <location>
        <begin position="178"/>
        <end position="198"/>
    </location>
</feature>
<feature type="compositionally biased region" description="Basic and acidic residues" evidence="1">
    <location>
        <begin position="155"/>
        <end position="177"/>
    </location>
</feature>
<feature type="compositionally biased region" description="Basic and acidic residues" evidence="1">
    <location>
        <begin position="116"/>
        <end position="126"/>
    </location>
</feature>
<evidence type="ECO:0000313" key="2">
    <source>
        <dbReference type="EMBL" id="KAK4242049.1"/>
    </source>
</evidence>
<keyword evidence="3" id="KW-1185">Reference proteome</keyword>
<feature type="region of interest" description="Disordered" evidence="1">
    <location>
        <begin position="353"/>
        <end position="383"/>
    </location>
</feature>
<comment type="caution">
    <text evidence="2">The sequence shown here is derived from an EMBL/GenBank/DDBJ whole genome shotgun (WGS) entry which is preliminary data.</text>
</comment>
<sequence length="383" mass="44389">MDKHRLDHAMILTDDAVAELLAKEANEASIRYSSMGLEAFKSTKPLNKAKPNTRFLGRIIKETTSHNAALLAKEAAEAQARLDNLTEAEEKKRRKLNPSASDIRRRQLGAISSILEGRKRSNKIEPTDTPSRGAGRSRDRPRDRSRERSSRRRRREGDRQDKQEPRSQRKRDDEAAEKHRHRLSRSRSPRYRERRRRDRSPLSNDEEDHRLRHSESRRMNSKKDQDLMESQPSRHKDYGRLQEDDKAFSSRSKAAEFSDGGESDPLEEFIGPVPPSRSPVRTRGRGAIRGSATLDSRFAEDYDPASDVQLEPAESRDWDEALEAYRDRQKWKQQGAERLRAAGFTEEQIKKWEKGSEKDIDGVRWSKAGEKREWDRGKEDNEP</sequence>
<name>A0AAN7CH80_9PEZI</name>
<dbReference type="AlphaFoldDB" id="A0AAN7CH80"/>
<gene>
    <name evidence="2" type="ORF">C8A03DRAFT_40615</name>
</gene>
<dbReference type="PANTHER" id="PTHR40132:SF1">
    <property type="entry name" value="PRE-MRNA-SPLICING FACTOR 38B"/>
    <property type="match status" value="1"/>
</dbReference>
<reference evidence="2" key="2">
    <citation type="submission" date="2023-05" db="EMBL/GenBank/DDBJ databases">
        <authorList>
            <consortium name="Lawrence Berkeley National Laboratory"/>
            <person name="Steindorff A."/>
            <person name="Hensen N."/>
            <person name="Bonometti L."/>
            <person name="Westerberg I."/>
            <person name="Brannstrom I.O."/>
            <person name="Guillou S."/>
            <person name="Cros-Aarteil S."/>
            <person name="Calhoun S."/>
            <person name="Haridas S."/>
            <person name="Kuo A."/>
            <person name="Mondo S."/>
            <person name="Pangilinan J."/>
            <person name="Riley R."/>
            <person name="Labutti K."/>
            <person name="Andreopoulos B."/>
            <person name="Lipzen A."/>
            <person name="Chen C."/>
            <person name="Yanf M."/>
            <person name="Daum C."/>
            <person name="Ng V."/>
            <person name="Clum A."/>
            <person name="Ohm R."/>
            <person name="Martin F."/>
            <person name="Silar P."/>
            <person name="Natvig D."/>
            <person name="Lalanne C."/>
            <person name="Gautier V."/>
            <person name="Ament-Velasquez S.L."/>
            <person name="Kruys A."/>
            <person name="Hutchinson M.I."/>
            <person name="Powell A.J."/>
            <person name="Barry K."/>
            <person name="Miller A.N."/>
            <person name="Grigoriev I.V."/>
            <person name="Debuchy R."/>
            <person name="Gladieux P."/>
            <person name="Thoren M.H."/>
            <person name="Johannesson H."/>
        </authorList>
    </citation>
    <scope>NUCLEOTIDE SEQUENCE</scope>
    <source>
        <strain evidence="2">CBS 532.94</strain>
    </source>
</reference>
<reference evidence="2" key="1">
    <citation type="journal article" date="2023" name="Mol. Phylogenet. Evol.">
        <title>Genome-scale phylogeny and comparative genomics of the fungal order Sordariales.</title>
        <authorList>
            <person name="Hensen N."/>
            <person name="Bonometti L."/>
            <person name="Westerberg I."/>
            <person name="Brannstrom I.O."/>
            <person name="Guillou S."/>
            <person name="Cros-Aarteil S."/>
            <person name="Calhoun S."/>
            <person name="Haridas S."/>
            <person name="Kuo A."/>
            <person name="Mondo S."/>
            <person name="Pangilinan J."/>
            <person name="Riley R."/>
            <person name="LaButti K."/>
            <person name="Andreopoulos B."/>
            <person name="Lipzen A."/>
            <person name="Chen C."/>
            <person name="Yan M."/>
            <person name="Daum C."/>
            <person name="Ng V."/>
            <person name="Clum A."/>
            <person name="Steindorff A."/>
            <person name="Ohm R.A."/>
            <person name="Martin F."/>
            <person name="Silar P."/>
            <person name="Natvig D.O."/>
            <person name="Lalanne C."/>
            <person name="Gautier V."/>
            <person name="Ament-Velasquez S.L."/>
            <person name="Kruys A."/>
            <person name="Hutchinson M.I."/>
            <person name="Powell A.J."/>
            <person name="Barry K."/>
            <person name="Miller A.N."/>
            <person name="Grigoriev I.V."/>
            <person name="Debuchy R."/>
            <person name="Gladieux P."/>
            <person name="Hiltunen Thoren M."/>
            <person name="Johannesson H."/>
        </authorList>
    </citation>
    <scope>NUCLEOTIDE SEQUENCE</scope>
    <source>
        <strain evidence="2">CBS 532.94</strain>
    </source>
</reference>
<dbReference type="Proteomes" id="UP001303760">
    <property type="component" value="Unassembled WGS sequence"/>
</dbReference>